<keyword evidence="3 4" id="KW-0326">Glycosidase</keyword>
<evidence type="ECO:0000256" key="1">
    <source>
        <dbReference type="ARBA" id="ARBA00022529"/>
    </source>
</evidence>
<dbReference type="HOGENOM" id="CLU_115295_0_0_5"/>
<dbReference type="GO" id="GO:0031640">
    <property type="term" value="P:killing of cells of another organism"/>
    <property type="evidence" value="ECO:0007669"/>
    <property type="project" value="UniProtKB-KW"/>
</dbReference>
<dbReference type="CAZy" id="GH24">
    <property type="family name" value="Glycoside Hydrolase Family 24"/>
</dbReference>
<dbReference type="EMBL" id="CP001751">
    <property type="protein sequence ID" value="ADE40512.1"/>
    <property type="molecule type" value="Genomic_DNA"/>
</dbReference>
<dbReference type="Proteomes" id="UP000007460">
    <property type="component" value="Chromosome"/>
</dbReference>
<dbReference type="RefSeq" id="WP_013047139.1">
    <property type="nucleotide sequence ID" value="NC_014010.1"/>
</dbReference>
<comment type="catalytic activity">
    <reaction evidence="3">
        <text>Hydrolysis of (1-&gt;4)-beta-linkages between N-acetylmuramic acid and N-acetyl-D-glucosamine residues in a peptidoglycan and between N-acetyl-D-glucosamine residues in chitodextrins.</text>
        <dbReference type="EC" id="3.2.1.17"/>
    </reaction>
</comment>
<organism evidence="4 5">
    <name type="scientific">Puniceispirillum marinum (strain IMCC1322)</name>
    <dbReference type="NCBI Taxonomy" id="488538"/>
    <lineage>
        <taxon>Bacteria</taxon>
        <taxon>Pseudomonadati</taxon>
        <taxon>Pseudomonadota</taxon>
        <taxon>Alphaproteobacteria</taxon>
        <taxon>Candidatus Puniceispirillales</taxon>
        <taxon>Candidatus Puniceispirillaceae</taxon>
        <taxon>Candidatus Puniceispirillum</taxon>
    </lineage>
</organism>
<protein>
    <recommendedName>
        <fullName evidence="3">Lysozyme</fullName>
        <ecNumber evidence="3">3.2.1.17</ecNumber>
    </recommendedName>
</protein>
<dbReference type="AlphaFoldDB" id="D5BPL0"/>
<dbReference type="EC" id="3.2.1.17" evidence="3"/>
<evidence type="ECO:0000256" key="3">
    <source>
        <dbReference type="RuleBase" id="RU003788"/>
    </source>
</evidence>
<keyword evidence="3 4" id="KW-0378">Hydrolase</keyword>
<dbReference type="InterPro" id="IPR052619">
    <property type="entry name" value="Phage_lysozyme-like"/>
</dbReference>
<reference evidence="4 5" key="1">
    <citation type="journal article" date="2010" name="J. Bacteriol.">
        <title>Complete genome sequence of "Candidatus Puniceispirillum marinum" IMCC1322, a representative of the SAR116 clade in the Alphaproteobacteria.</title>
        <authorList>
            <person name="Oh H.M."/>
            <person name="Kwon K.K."/>
            <person name="Kang I."/>
            <person name="Kang S.G."/>
            <person name="Lee J.H."/>
            <person name="Kim S.J."/>
            <person name="Cho J.C."/>
        </authorList>
    </citation>
    <scope>NUCLEOTIDE SEQUENCE [LARGE SCALE GENOMIC DNA]</scope>
    <source>
        <strain evidence="4 5">IMCC1322</strain>
    </source>
</reference>
<dbReference type="SUPFAM" id="SSF53955">
    <property type="entry name" value="Lysozyme-like"/>
    <property type="match status" value="1"/>
</dbReference>
<evidence type="ECO:0000313" key="4">
    <source>
        <dbReference type="EMBL" id="ADE40512.1"/>
    </source>
</evidence>
<keyword evidence="2 3" id="KW-0081">Bacteriolytic enzyme</keyword>
<evidence type="ECO:0000256" key="2">
    <source>
        <dbReference type="ARBA" id="ARBA00022638"/>
    </source>
</evidence>
<keyword evidence="1 3" id="KW-0929">Antimicrobial</keyword>
<dbReference type="eggNOG" id="COG3772">
    <property type="taxonomic scope" value="Bacteria"/>
</dbReference>
<comment type="similarity">
    <text evidence="3">Belongs to the glycosyl hydrolase 24 family.</text>
</comment>
<dbReference type="GO" id="GO:0003796">
    <property type="term" value="F:lysozyme activity"/>
    <property type="evidence" value="ECO:0007669"/>
    <property type="project" value="UniProtKB-EC"/>
</dbReference>
<dbReference type="Pfam" id="PF00959">
    <property type="entry name" value="Phage_lysozyme"/>
    <property type="match status" value="1"/>
</dbReference>
<keyword evidence="5" id="KW-1185">Reference proteome</keyword>
<accession>D5BPL0</accession>
<dbReference type="PANTHER" id="PTHR37406">
    <property type="entry name" value="T4-TYPE LYSOZYME 1-RELATED"/>
    <property type="match status" value="1"/>
</dbReference>
<dbReference type="GO" id="GO:0009253">
    <property type="term" value="P:peptidoglycan catabolic process"/>
    <property type="evidence" value="ECO:0007669"/>
    <property type="project" value="InterPro"/>
</dbReference>
<dbReference type="Gene3D" id="1.10.530.40">
    <property type="match status" value="1"/>
</dbReference>
<gene>
    <name evidence="4" type="ordered locus">SAR116_2269</name>
</gene>
<dbReference type="PANTHER" id="PTHR37406:SF1">
    <property type="entry name" value="T4-TYPE LYSOZYME 1-RELATED"/>
    <property type="match status" value="1"/>
</dbReference>
<dbReference type="GO" id="GO:0016998">
    <property type="term" value="P:cell wall macromolecule catabolic process"/>
    <property type="evidence" value="ECO:0007669"/>
    <property type="project" value="InterPro"/>
</dbReference>
<sequence length="151" mass="16544">MTKSKSLPAIGQSDRDLAAMLERHEGRRAHPYRDQVGKLTIGVGRNLDDRGLSAEEIDMLLAHDIAIARAGCRALFPAFDGFGRKRQAALISMAFNLGQTRLACFRRMRAAINDGNWIGASHEALDSYWAGQVGHRAQEIATLLRSSSKPG</sequence>
<name>D5BPL0_PUNMI</name>
<dbReference type="InterPro" id="IPR023346">
    <property type="entry name" value="Lysozyme-like_dom_sf"/>
</dbReference>
<dbReference type="InterPro" id="IPR023347">
    <property type="entry name" value="Lysozyme_dom_sf"/>
</dbReference>
<dbReference type="STRING" id="488538.SAR116_2269"/>
<proteinExistence type="inferred from homology"/>
<dbReference type="KEGG" id="apb:SAR116_2269"/>
<dbReference type="GO" id="GO:0042742">
    <property type="term" value="P:defense response to bacterium"/>
    <property type="evidence" value="ECO:0007669"/>
    <property type="project" value="UniProtKB-KW"/>
</dbReference>
<evidence type="ECO:0000313" key="5">
    <source>
        <dbReference type="Proteomes" id="UP000007460"/>
    </source>
</evidence>
<dbReference type="InterPro" id="IPR002196">
    <property type="entry name" value="Glyco_hydro_24"/>
</dbReference>